<protein>
    <submittedName>
        <fullName evidence="2">Uncharacterized protein</fullName>
    </submittedName>
</protein>
<name>A0A1Q9CF91_SYMMI</name>
<sequence>MSVRLKRHREEAAVEQQARKRWQEAREAELRREITDQVEKDAQQRIAEGIESGIWARLSEAERQGAQLPMILEILITLRRLLVQVVEERSENRDLAHNQGRQHMGMLAEIQQSHSRMIGQLTELTQNQLAREMAAPAKTRAFENVIDRFYQRYPNQSWKNIISIGDAPHEREALARVVRLAPLFRGKRCRSKSIKFVLRPTIEQLCREMQMLRESLREIVLHDDDIFRTSTFISAPRLWQTRFSREVKLSLHGAWGLQQDKLCMKVSDPSPAAFRGPLSPGDDFETCAGDDQNDDDDDDGDDDEDADDDHDEGDDEDTPCDDDDDDGAADDVAMFISF</sequence>
<dbReference type="EMBL" id="LSRX01001267">
    <property type="protein sequence ID" value="OLP81590.1"/>
    <property type="molecule type" value="Genomic_DNA"/>
</dbReference>
<keyword evidence="3" id="KW-1185">Reference proteome</keyword>
<evidence type="ECO:0000313" key="2">
    <source>
        <dbReference type="EMBL" id="OLP81590.1"/>
    </source>
</evidence>
<evidence type="ECO:0000256" key="1">
    <source>
        <dbReference type="SAM" id="MobiDB-lite"/>
    </source>
</evidence>
<accession>A0A1Q9CF91</accession>
<evidence type="ECO:0000313" key="3">
    <source>
        <dbReference type="Proteomes" id="UP000186817"/>
    </source>
</evidence>
<dbReference type="Proteomes" id="UP000186817">
    <property type="component" value="Unassembled WGS sequence"/>
</dbReference>
<reference evidence="2 3" key="1">
    <citation type="submission" date="2016-02" db="EMBL/GenBank/DDBJ databases">
        <title>Genome analysis of coral dinoflagellate symbionts highlights evolutionary adaptations to a symbiotic lifestyle.</title>
        <authorList>
            <person name="Aranda M."/>
            <person name="Li Y."/>
            <person name="Liew Y.J."/>
            <person name="Baumgarten S."/>
            <person name="Simakov O."/>
            <person name="Wilson M."/>
            <person name="Piel J."/>
            <person name="Ashoor H."/>
            <person name="Bougouffa S."/>
            <person name="Bajic V.B."/>
            <person name="Ryu T."/>
            <person name="Ravasi T."/>
            <person name="Bayer T."/>
            <person name="Micklem G."/>
            <person name="Kim H."/>
            <person name="Bhak J."/>
            <person name="Lajeunesse T.C."/>
            <person name="Voolstra C.R."/>
        </authorList>
    </citation>
    <scope>NUCLEOTIDE SEQUENCE [LARGE SCALE GENOMIC DNA]</scope>
    <source>
        <strain evidence="2 3">CCMP2467</strain>
    </source>
</reference>
<dbReference type="InterPro" id="IPR016024">
    <property type="entry name" value="ARM-type_fold"/>
</dbReference>
<gene>
    <name evidence="2" type="ORF">AK812_SmicGene37855</name>
</gene>
<organism evidence="2 3">
    <name type="scientific">Symbiodinium microadriaticum</name>
    <name type="common">Dinoflagellate</name>
    <name type="synonym">Zooxanthella microadriatica</name>
    <dbReference type="NCBI Taxonomy" id="2951"/>
    <lineage>
        <taxon>Eukaryota</taxon>
        <taxon>Sar</taxon>
        <taxon>Alveolata</taxon>
        <taxon>Dinophyceae</taxon>
        <taxon>Suessiales</taxon>
        <taxon>Symbiodiniaceae</taxon>
        <taxon>Symbiodinium</taxon>
    </lineage>
</organism>
<dbReference type="AlphaFoldDB" id="A0A1Q9CF91"/>
<proteinExistence type="predicted"/>
<feature type="compositionally biased region" description="Acidic residues" evidence="1">
    <location>
        <begin position="291"/>
        <end position="329"/>
    </location>
</feature>
<dbReference type="SUPFAM" id="SSF48371">
    <property type="entry name" value="ARM repeat"/>
    <property type="match status" value="1"/>
</dbReference>
<dbReference type="OrthoDB" id="166018at2759"/>
<comment type="caution">
    <text evidence="2">The sequence shown here is derived from an EMBL/GenBank/DDBJ whole genome shotgun (WGS) entry which is preliminary data.</text>
</comment>
<feature type="region of interest" description="Disordered" evidence="1">
    <location>
        <begin position="273"/>
        <end position="330"/>
    </location>
</feature>